<dbReference type="InterPro" id="IPR045338">
    <property type="entry name" value="DUF6535"/>
</dbReference>
<name>A0A2G8RP04_9APHY</name>
<proteinExistence type="predicted"/>
<evidence type="ECO:0000259" key="1">
    <source>
        <dbReference type="Pfam" id="PF20153"/>
    </source>
</evidence>
<evidence type="ECO:0000313" key="3">
    <source>
        <dbReference type="Proteomes" id="UP000230002"/>
    </source>
</evidence>
<dbReference type="EMBL" id="AYKW01000068">
    <property type="protein sequence ID" value="PIL23223.1"/>
    <property type="molecule type" value="Genomic_DNA"/>
</dbReference>
<gene>
    <name evidence="2" type="ORF">GSI_14532</name>
</gene>
<dbReference type="OrthoDB" id="3185525at2759"/>
<evidence type="ECO:0000313" key="2">
    <source>
        <dbReference type="EMBL" id="PIL23223.1"/>
    </source>
</evidence>
<protein>
    <recommendedName>
        <fullName evidence="1">DUF6535 domain-containing protein</fullName>
    </recommendedName>
</protein>
<accession>A0A2G8RP04</accession>
<keyword evidence="3" id="KW-1185">Reference proteome</keyword>
<dbReference type="AlphaFoldDB" id="A0A2G8RP04"/>
<comment type="caution">
    <text evidence="2">The sequence shown here is derived from an EMBL/GenBank/DDBJ whole genome shotgun (WGS) entry which is preliminary data.</text>
</comment>
<dbReference type="Pfam" id="PF20153">
    <property type="entry name" value="DUF6535"/>
    <property type="match status" value="1"/>
</dbReference>
<feature type="domain" description="DUF6535" evidence="1">
    <location>
        <begin position="41"/>
        <end position="145"/>
    </location>
</feature>
<dbReference type="Proteomes" id="UP000230002">
    <property type="component" value="Unassembled WGS sequence"/>
</dbReference>
<dbReference type="STRING" id="1077348.A0A2G8RP04"/>
<sequence length="145" mass="16331">MNNLAPEWLPPEWADWSLPDPKAEDEQLKKEFTDEQRAEAWNKAAQAVKTHHDELVEQWQKAMDSVLVYAGLSSAVLTAFNVQSYQLLQPDPSDPMLATLQQISAQLDSFSVNPTFINSTRPARSPDQLQPPFRASPSAVWINTL</sequence>
<organism evidence="2 3">
    <name type="scientific">Ganoderma sinense ZZ0214-1</name>
    <dbReference type="NCBI Taxonomy" id="1077348"/>
    <lineage>
        <taxon>Eukaryota</taxon>
        <taxon>Fungi</taxon>
        <taxon>Dikarya</taxon>
        <taxon>Basidiomycota</taxon>
        <taxon>Agaricomycotina</taxon>
        <taxon>Agaricomycetes</taxon>
        <taxon>Polyporales</taxon>
        <taxon>Polyporaceae</taxon>
        <taxon>Ganoderma</taxon>
    </lineage>
</organism>
<reference evidence="2 3" key="1">
    <citation type="journal article" date="2015" name="Sci. Rep.">
        <title>Chromosome-level genome map provides insights into diverse defense mechanisms in the medicinal fungus Ganoderma sinense.</title>
        <authorList>
            <person name="Zhu Y."/>
            <person name="Xu J."/>
            <person name="Sun C."/>
            <person name="Zhou S."/>
            <person name="Xu H."/>
            <person name="Nelson D.R."/>
            <person name="Qian J."/>
            <person name="Song J."/>
            <person name="Luo H."/>
            <person name="Xiang L."/>
            <person name="Li Y."/>
            <person name="Xu Z."/>
            <person name="Ji A."/>
            <person name="Wang L."/>
            <person name="Lu S."/>
            <person name="Hayward A."/>
            <person name="Sun W."/>
            <person name="Li X."/>
            <person name="Schwartz D.C."/>
            <person name="Wang Y."/>
            <person name="Chen S."/>
        </authorList>
    </citation>
    <scope>NUCLEOTIDE SEQUENCE [LARGE SCALE GENOMIC DNA]</scope>
    <source>
        <strain evidence="2 3">ZZ0214-1</strain>
    </source>
</reference>